<dbReference type="KEGG" id="vg:70080661"/>
<proteinExistence type="predicted"/>
<accession>A0A7G8LII3</accession>
<reference evidence="1 2" key="1">
    <citation type="submission" date="2020-06" db="EMBL/GenBank/DDBJ databases">
        <authorList>
            <person name="Herren C.D."/>
            <person name="Smith Caldas M."/>
            <person name="Brooke G.M."/>
            <person name="Cabrera L.J."/>
            <person name="Caudill C.B."/>
            <person name="Ewell K.O."/>
            <person name="Haas C.L."/>
            <person name="Shapland G.L."/>
            <person name="Sitek C.J."/>
            <person name="Thompson J.S."/>
            <person name="Pollenz R.S."/>
            <person name="Garlena R.A."/>
            <person name="Russell D.A."/>
            <person name="Pope W.H."/>
            <person name="Jacobs-Sera D."/>
            <person name="Hatfull G.F."/>
        </authorList>
    </citation>
    <scope>NUCLEOTIDE SEQUENCE [LARGE SCALE GENOMIC DNA]</scope>
</reference>
<evidence type="ECO:0000313" key="1">
    <source>
        <dbReference type="EMBL" id="QNJ57055.1"/>
    </source>
</evidence>
<dbReference type="GeneID" id="70080661"/>
<organism evidence="1 2">
    <name type="scientific">Gordonia phage Rabbitrun</name>
    <dbReference type="NCBI Taxonomy" id="2762280"/>
    <lineage>
        <taxon>Viruses</taxon>
        <taxon>Duplodnaviria</taxon>
        <taxon>Heunggongvirae</taxon>
        <taxon>Uroviricota</taxon>
        <taxon>Caudoviricetes</taxon>
        <taxon>Deeyouvirinae</taxon>
        <taxon>Nevillevirus</taxon>
        <taxon>Nevillevirus rabbitrun</taxon>
    </lineage>
</organism>
<dbReference type="Proteomes" id="UP000515957">
    <property type="component" value="Segment"/>
</dbReference>
<dbReference type="RefSeq" id="YP_010246124.1">
    <property type="nucleotide sequence ID" value="NC_060133.1"/>
</dbReference>
<protein>
    <submittedName>
        <fullName evidence="1">Uncharacterized protein</fullName>
    </submittedName>
</protein>
<sequence>MEMCRTCRIVHGKQYRDPREGWSAHRTDGDGILHVWNFKKRRWEVVERS</sequence>
<name>A0A7G8LII3_9CAUD</name>
<gene>
    <name evidence="1" type="primary">11</name>
    <name evidence="1" type="ORF">SEA_RABBITRUN_11</name>
</gene>
<dbReference type="EMBL" id="MT658805">
    <property type="protein sequence ID" value="QNJ57055.1"/>
    <property type="molecule type" value="Genomic_DNA"/>
</dbReference>
<keyword evidence="2" id="KW-1185">Reference proteome</keyword>
<evidence type="ECO:0000313" key="2">
    <source>
        <dbReference type="Proteomes" id="UP000515957"/>
    </source>
</evidence>